<sequence>MKMIQVDDLAWTLLLGQLSSGGNGLKGFGFEEIIDFLNASSVQYALSVNPTIYTSCIEQFWTSAKVKMVNGERQIQALVDKQKVIISETSIKSDLKLDDAAGIDCLPTATIFAELERMGNENLTQKLTFYKAYFLSQWKFHIHTILQSLSAKTTS</sequence>
<dbReference type="Proteomes" id="UP001151760">
    <property type="component" value="Unassembled WGS sequence"/>
</dbReference>
<comment type="caution">
    <text evidence="1">The sequence shown here is derived from an EMBL/GenBank/DDBJ whole genome shotgun (WGS) entry which is preliminary data.</text>
</comment>
<name>A0ABQ5G9T6_9ASTR</name>
<reference evidence="1" key="2">
    <citation type="submission" date="2022-01" db="EMBL/GenBank/DDBJ databases">
        <authorList>
            <person name="Yamashiro T."/>
            <person name="Shiraishi A."/>
            <person name="Satake H."/>
            <person name="Nakayama K."/>
        </authorList>
    </citation>
    <scope>NUCLEOTIDE SEQUENCE</scope>
</reference>
<keyword evidence="2" id="KW-1185">Reference proteome</keyword>
<protein>
    <recommendedName>
        <fullName evidence="3">Xylulose kinase-1</fullName>
    </recommendedName>
</protein>
<evidence type="ECO:0008006" key="3">
    <source>
        <dbReference type="Google" id="ProtNLM"/>
    </source>
</evidence>
<dbReference type="EMBL" id="BQNB010018201">
    <property type="protein sequence ID" value="GJT71828.1"/>
    <property type="molecule type" value="Genomic_DNA"/>
</dbReference>
<reference evidence="1" key="1">
    <citation type="journal article" date="2022" name="Int. J. Mol. Sci.">
        <title>Draft Genome of Tanacetum Coccineum: Genomic Comparison of Closely Related Tanacetum-Family Plants.</title>
        <authorList>
            <person name="Yamashiro T."/>
            <person name="Shiraishi A."/>
            <person name="Nakayama K."/>
            <person name="Satake H."/>
        </authorList>
    </citation>
    <scope>NUCLEOTIDE SEQUENCE</scope>
</reference>
<organism evidence="1 2">
    <name type="scientific">Tanacetum coccineum</name>
    <dbReference type="NCBI Taxonomy" id="301880"/>
    <lineage>
        <taxon>Eukaryota</taxon>
        <taxon>Viridiplantae</taxon>
        <taxon>Streptophyta</taxon>
        <taxon>Embryophyta</taxon>
        <taxon>Tracheophyta</taxon>
        <taxon>Spermatophyta</taxon>
        <taxon>Magnoliopsida</taxon>
        <taxon>eudicotyledons</taxon>
        <taxon>Gunneridae</taxon>
        <taxon>Pentapetalae</taxon>
        <taxon>asterids</taxon>
        <taxon>campanulids</taxon>
        <taxon>Asterales</taxon>
        <taxon>Asteraceae</taxon>
        <taxon>Asteroideae</taxon>
        <taxon>Anthemideae</taxon>
        <taxon>Anthemidinae</taxon>
        <taxon>Tanacetum</taxon>
    </lineage>
</organism>
<gene>
    <name evidence="1" type="ORF">Tco_1031114</name>
</gene>
<accession>A0ABQ5G9T6</accession>
<evidence type="ECO:0000313" key="1">
    <source>
        <dbReference type="EMBL" id="GJT71828.1"/>
    </source>
</evidence>
<proteinExistence type="predicted"/>
<evidence type="ECO:0000313" key="2">
    <source>
        <dbReference type="Proteomes" id="UP001151760"/>
    </source>
</evidence>